<evidence type="ECO:0000256" key="5">
    <source>
        <dbReference type="ARBA" id="ARBA00035255"/>
    </source>
</evidence>
<dbReference type="GO" id="GO:0005840">
    <property type="term" value="C:ribosome"/>
    <property type="evidence" value="ECO:0007669"/>
    <property type="project" value="UniProtKB-KW"/>
</dbReference>
<dbReference type="Pfam" id="PF03719">
    <property type="entry name" value="Ribosomal_S5_C"/>
    <property type="match status" value="1"/>
</dbReference>
<accession>A0ABX4MG05</accession>
<dbReference type="EMBL" id="NXGP01000077">
    <property type="protein sequence ID" value="PIM95615.1"/>
    <property type="molecule type" value="Genomic_DNA"/>
</dbReference>
<organism evidence="10 11">
    <name type="scientific">Candidatus Hodgkinia cicadicola</name>
    <dbReference type="NCBI Taxonomy" id="573658"/>
    <lineage>
        <taxon>Bacteria</taxon>
        <taxon>Pseudomonadati</taxon>
        <taxon>Pseudomonadota</taxon>
        <taxon>Alphaproteobacteria</taxon>
        <taxon>Hyphomicrobiales</taxon>
        <taxon>Candidatus Hodgkinia</taxon>
    </lineage>
</organism>
<protein>
    <recommendedName>
        <fullName evidence="5">Small ribosomal subunit protein uS5</fullName>
    </recommendedName>
    <alternativeName>
        <fullName evidence="6">30S ribosomal protein S5</fullName>
    </alternativeName>
</protein>
<sequence length="189" mass="21448">MKIYWRKFDDEYVPKFVEKRHNKNMADDVDVGSFITKTTTLYERIVRLTKVCRVVKGGRKYKYLALVVVGNMCGRIGFGIAKANEAQDAVIKSSRCAQSHMLNVPLGKNKRLIYNVDGKHNSTKVLMWNSRDGVGIKASSAIRSILDGLGIKNASAKIIGSRNPHNVIRATFNALEKLCIRFRLWKYHC</sequence>
<evidence type="ECO:0000256" key="2">
    <source>
        <dbReference type="ARBA" id="ARBA00008945"/>
    </source>
</evidence>
<evidence type="ECO:0000256" key="4">
    <source>
        <dbReference type="ARBA" id="ARBA00023274"/>
    </source>
</evidence>
<proteinExistence type="inferred from homology"/>
<dbReference type="Proteomes" id="UP000228979">
    <property type="component" value="Unassembled WGS sequence"/>
</dbReference>
<feature type="domain" description="S5 DRBM" evidence="9">
    <location>
        <begin position="41"/>
        <end position="104"/>
    </location>
</feature>
<evidence type="ECO:0000313" key="11">
    <source>
        <dbReference type="Proteomes" id="UP000228979"/>
    </source>
</evidence>
<name>A0ABX4MG05_9HYPH</name>
<keyword evidence="11" id="KW-1185">Reference proteome</keyword>
<evidence type="ECO:0000256" key="7">
    <source>
        <dbReference type="PROSITE-ProRule" id="PRU00268"/>
    </source>
</evidence>
<dbReference type="SUPFAM" id="SSF54211">
    <property type="entry name" value="Ribosomal protein S5 domain 2-like"/>
    <property type="match status" value="1"/>
</dbReference>
<dbReference type="InterPro" id="IPR005324">
    <property type="entry name" value="Ribosomal_uS5_C"/>
</dbReference>
<dbReference type="InterPro" id="IPR013810">
    <property type="entry name" value="Ribosomal_uS5_N"/>
</dbReference>
<keyword evidence="4 7" id="KW-0687">Ribonucleoprotein</keyword>
<dbReference type="Pfam" id="PF00333">
    <property type="entry name" value="Ribosomal_S5"/>
    <property type="match status" value="1"/>
</dbReference>
<dbReference type="Gene3D" id="3.30.160.20">
    <property type="match status" value="1"/>
</dbReference>
<dbReference type="PROSITE" id="PS00585">
    <property type="entry name" value="RIBOSOMAL_S5"/>
    <property type="match status" value="1"/>
</dbReference>
<evidence type="ECO:0000256" key="8">
    <source>
        <dbReference type="RuleBase" id="RU003823"/>
    </source>
</evidence>
<dbReference type="PANTHER" id="PTHR48277:SF1">
    <property type="entry name" value="MITOCHONDRIAL RIBOSOMAL PROTEIN S5"/>
    <property type="match status" value="1"/>
</dbReference>
<dbReference type="PANTHER" id="PTHR48277">
    <property type="entry name" value="MITOCHONDRIAL RIBOSOMAL PROTEIN S5"/>
    <property type="match status" value="1"/>
</dbReference>
<comment type="function">
    <text evidence="1">Located at the back of the 30S subunit body where it stabilizes the conformation of the head with respect to the body.</text>
</comment>
<evidence type="ECO:0000256" key="6">
    <source>
        <dbReference type="ARBA" id="ARBA00035519"/>
    </source>
</evidence>
<keyword evidence="3 7" id="KW-0689">Ribosomal protein</keyword>
<evidence type="ECO:0000256" key="1">
    <source>
        <dbReference type="ARBA" id="ARBA00003093"/>
    </source>
</evidence>
<comment type="caution">
    <text evidence="10">The sequence shown here is derived from an EMBL/GenBank/DDBJ whole genome shotgun (WGS) entry which is preliminary data.</text>
</comment>
<reference evidence="10" key="1">
    <citation type="submission" date="2017-09" db="EMBL/GenBank/DDBJ databases">
        <authorList>
            <person name="Campbell M.A."/>
            <person name="Lukasik P."/>
            <person name="Simon C."/>
            <person name="McCutcheon J.P."/>
        </authorList>
    </citation>
    <scope>NUCLEOTIDE SEQUENCE [LARGE SCALE GENOMIC DNA]</scope>
    <source>
        <strain evidence="10">TRYCRA</strain>
    </source>
</reference>
<comment type="similarity">
    <text evidence="2 8">Belongs to the universal ribosomal protein uS5 family.</text>
</comment>
<dbReference type="PROSITE" id="PS50881">
    <property type="entry name" value="S5_DSRBD"/>
    <property type="match status" value="1"/>
</dbReference>
<evidence type="ECO:0000259" key="9">
    <source>
        <dbReference type="PROSITE" id="PS50881"/>
    </source>
</evidence>
<dbReference type="InterPro" id="IPR018192">
    <property type="entry name" value="Ribosomal_uS5_N_CS"/>
</dbReference>
<dbReference type="InterPro" id="IPR000851">
    <property type="entry name" value="Ribosomal_uS5"/>
</dbReference>
<gene>
    <name evidence="10" type="primary">rpsE</name>
    <name evidence="10" type="ORF">trycra_146</name>
</gene>
<dbReference type="SUPFAM" id="SSF54768">
    <property type="entry name" value="dsRNA-binding domain-like"/>
    <property type="match status" value="1"/>
</dbReference>
<evidence type="ECO:0000313" key="10">
    <source>
        <dbReference type="EMBL" id="PIM95615.1"/>
    </source>
</evidence>
<dbReference type="Gene3D" id="3.30.230.10">
    <property type="match status" value="1"/>
</dbReference>
<dbReference type="InterPro" id="IPR014721">
    <property type="entry name" value="Ribsml_uS5_D2-typ_fold_subgr"/>
</dbReference>
<evidence type="ECO:0000256" key="3">
    <source>
        <dbReference type="ARBA" id="ARBA00022980"/>
    </source>
</evidence>
<dbReference type="InterPro" id="IPR020568">
    <property type="entry name" value="Ribosomal_Su5_D2-typ_SF"/>
</dbReference>